<organism evidence="1">
    <name type="scientific">marine sediment metagenome</name>
    <dbReference type="NCBI Taxonomy" id="412755"/>
    <lineage>
        <taxon>unclassified sequences</taxon>
        <taxon>metagenomes</taxon>
        <taxon>ecological metagenomes</taxon>
    </lineage>
</organism>
<reference evidence="1" key="1">
    <citation type="journal article" date="2015" name="Nature">
        <title>Complex archaea that bridge the gap between prokaryotes and eukaryotes.</title>
        <authorList>
            <person name="Spang A."/>
            <person name="Saw J.H."/>
            <person name="Jorgensen S.L."/>
            <person name="Zaremba-Niedzwiedzka K."/>
            <person name="Martijn J."/>
            <person name="Lind A.E."/>
            <person name="van Eijk R."/>
            <person name="Schleper C."/>
            <person name="Guy L."/>
            <person name="Ettema T.J."/>
        </authorList>
    </citation>
    <scope>NUCLEOTIDE SEQUENCE</scope>
</reference>
<comment type="caution">
    <text evidence="1">The sequence shown here is derived from an EMBL/GenBank/DDBJ whole genome shotgun (WGS) entry which is preliminary data.</text>
</comment>
<name>A0A0F9KFY2_9ZZZZ</name>
<dbReference type="InterPro" id="IPR011989">
    <property type="entry name" value="ARM-like"/>
</dbReference>
<feature type="non-terminal residue" evidence="1">
    <location>
        <position position="509"/>
    </location>
</feature>
<accession>A0A0F9KFY2</accession>
<sequence>MLNLRKKVKNAVRLNMKKNAQESTDEIRNLFYTKVKPVWDVAIASDRALDPEEGDLIEKIAKHPNTPVDILREIMTWGEPWPWQVALNSALSEKNLIGPLLQLDSEDSEMWANIAGNPGVDIKLLNPAITAAFIEHPNPEVRSSFAQNPTTPLEILEHLAADPVEFVRNWAKSMHPDAEKITQISPTKRPLTDVERQWQENMDEVTSFVNRFSTFDELWATVQGTLTEQTEGESWKEVLKSPPRKEGLPLPNEEYDLPRNMPEGIANRLNMRKKAKYVFTAALEGIKADTIKQIYELEYKLAQTQNSQYRQFYAHELEKQLDLAISTLINRFDITQAPGMDIGGDPNAEPSALARNLSKGHAWLQKAQNSTLDQKIQAFHFILNVIHDSGIMADHLIDFPQEFYDDDLYYGSDATIATIFLDELSSDKYLSQWDTELRKDQPIASRLCLKKVSLKRLALRKKAKYVFTAELLSVMTQGLERLSANYTVDGAEAVVNFQSEGEPEPQQYH</sequence>
<evidence type="ECO:0000313" key="1">
    <source>
        <dbReference type="EMBL" id="KKM73656.1"/>
    </source>
</evidence>
<proteinExistence type="predicted"/>
<dbReference type="AlphaFoldDB" id="A0A0F9KFY2"/>
<dbReference type="EMBL" id="LAZR01009270">
    <property type="protein sequence ID" value="KKM73656.1"/>
    <property type="molecule type" value="Genomic_DNA"/>
</dbReference>
<dbReference type="Gene3D" id="1.25.10.10">
    <property type="entry name" value="Leucine-rich Repeat Variant"/>
    <property type="match status" value="1"/>
</dbReference>
<gene>
    <name evidence="1" type="ORF">LCGC14_1408270</name>
</gene>
<protein>
    <submittedName>
        <fullName evidence="1">Uncharacterized protein</fullName>
    </submittedName>
</protein>